<proteinExistence type="predicted"/>
<keyword evidence="2" id="KW-1185">Reference proteome</keyword>
<accession>A0A7J7LUX7</accession>
<dbReference type="OrthoDB" id="971744at2759"/>
<evidence type="ECO:0000313" key="2">
    <source>
        <dbReference type="Proteomes" id="UP000541444"/>
    </source>
</evidence>
<organism evidence="1 2">
    <name type="scientific">Kingdonia uniflora</name>
    <dbReference type="NCBI Taxonomy" id="39325"/>
    <lineage>
        <taxon>Eukaryota</taxon>
        <taxon>Viridiplantae</taxon>
        <taxon>Streptophyta</taxon>
        <taxon>Embryophyta</taxon>
        <taxon>Tracheophyta</taxon>
        <taxon>Spermatophyta</taxon>
        <taxon>Magnoliopsida</taxon>
        <taxon>Ranunculales</taxon>
        <taxon>Circaeasteraceae</taxon>
        <taxon>Kingdonia</taxon>
    </lineage>
</organism>
<gene>
    <name evidence="1" type="ORF">GIB67_020473</name>
</gene>
<dbReference type="AlphaFoldDB" id="A0A7J7LUX7"/>
<comment type="caution">
    <text evidence="1">The sequence shown here is derived from an EMBL/GenBank/DDBJ whole genome shotgun (WGS) entry which is preliminary data.</text>
</comment>
<name>A0A7J7LUX7_9MAGN</name>
<dbReference type="EMBL" id="JACGCM010001990">
    <property type="protein sequence ID" value="KAF6146379.1"/>
    <property type="molecule type" value="Genomic_DNA"/>
</dbReference>
<sequence>MQYWFYEYYGVGHPIVKEEVKFLSYPYLKAWERRNKKKTNDQAANLFIQGKYHIDHRTIEMINWQPWLDSAVSGLDDVRTALLHSRKRMPLQILYENCEYYLGDRCWRQLAGTAGILLDLPLNMSSHLSPADLQAIRQASIVDCDQFVIGEEREIYVSYWVGQTDEVDHLLTDSQRMGNVDLFGPTTLRAGITPVVVTSLEVYSFSQDFSLYGEPEGPDPGWHME</sequence>
<protein>
    <submittedName>
        <fullName evidence="1">Uncharacterized protein</fullName>
    </submittedName>
</protein>
<dbReference type="Proteomes" id="UP000541444">
    <property type="component" value="Unassembled WGS sequence"/>
</dbReference>
<reference evidence="1 2" key="1">
    <citation type="journal article" date="2020" name="IScience">
        <title>Genome Sequencing of the Endangered Kingdonia uniflora (Circaeasteraceae, Ranunculales) Reveals Potential Mechanisms of Evolutionary Specialization.</title>
        <authorList>
            <person name="Sun Y."/>
            <person name="Deng T."/>
            <person name="Zhang A."/>
            <person name="Moore M.J."/>
            <person name="Landis J.B."/>
            <person name="Lin N."/>
            <person name="Zhang H."/>
            <person name="Zhang X."/>
            <person name="Huang J."/>
            <person name="Zhang X."/>
            <person name="Sun H."/>
            <person name="Wang H."/>
        </authorList>
    </citation>
    <scope>NUCLEOTIDE SEQUENCE [LARGE SCALE GENOMIC DNA]</scope>
    <source>
        <strain evidence="1">TB1705</strain>
        <tissue evidence="1">Leaf</tissue>
    </source>
</reference>
<evidence type="ECO:0000313" key="1">
    <source>
        <dbReference type="EMBL" id="KAF6146379.1"/>
    </source>
</evidence>